<name>A0A382VHB7_9ZZZZ</name>
<organism evidence="1">
    <name type="scientific">marine metagenome</name>
    <dbReference type="NCBI Taxonomy" id="408172"/>
    <lineage>
        <taxon>unclassified sequences</taxon>
        <taxon>metagenomes</taxon>
        <taxon>ecological metagenomes</taxon>
    </lineage>
</organism>
<evidence type="ECO:0008006" key="2">
    <source>
        <dbReference type="Google" id="ProtNLM"/>
    </source>
</evidence>
<dbReference type="EMBL" id="UINC01151982">
    <property type="protein sequence ID" value="SVD45903.1"/>
    <property type="molecule type" value="Genomic_DNA"/>
</dbReference>
<sequence>MAWIKTISDAEAKELGGEYEEAFAKVREVTNSAVASSGGGPPGLSSLNPYAMMYAKQLMQHIMRGPSGVTTQQREMVATVTSLANNCKY</sequence>
<evidence type="ECO:0000313" key="1">
    <source>
        <dbReference type="EMBL" id="SVD45903.1"/>
    </source>
</evidence>
<dbReference type="SUPFAM" id="SSF69118">
    <property type="entry name" value="AhpD-like"/>
    <property type="match status" value="1"/>
</dbReference>
<dbReference type="InterPro" id="IPR029032">
    <property type="entry name" value="AhpD-like"/>
</dbReference>
<reference evidence="1" key="1">
    <citation type="submission" date="2018-05" db="EMBL/GenBank/DDBJ databases">
        <authorList>
            <person name="Lanie J.A."/>
            <person name="Ng W.-L."/>
            <person name="Kazmierczak K.M."/>
            <person name="Andrzejewski T.M."/>
            <person name="Davidsen T.M."/>
            <person name="Wayne K.J."/>
            <person name="Tettelin H."/>
            <person name="Glass J.I."/>
            <person name="Rusch D."/>
            <person name="Podicherti R."/>
            <person name="Tsui H.-C.T."/>
            <person name="Winkler M.E."/>
        </authorList>
    </citation>
    <scope>NUCLEOTIDE SEQUENCE</scope>
</reference>
<proteinExistence type="predicted"/>
<gene>
    <name evidence="1" type="ORF">METZ01_LOCUS398757</name>
</gene>
<dbReference type="Gene3D" id="1.20.1290.10">
    <property type="entry name" value="AhpD-like"/>
    <property type="match status" value="1"/>
</dbReference>
<dbReference type="AlphaFoldDB" id="A0A382VHB7"/>
<protein>
    <recommendedName>
        <fullName evidence="2">Carboxymuconolactone decarboxylase-like domain-containing protein</fullName>
    </recommendedName>
</protein>
<accession>A0A382VHB7</accession>